<dbReference type="EMBL" id="UYSG01011482">
    <property type="protein sequence ID" value="VDL62503.1"/>
    <property type="molecule type" value="Genomic_DNA"/>
</dbReference>
<evidence type="ECO:0000313" key="3">
    <source>
        <dbReference type="WBParaSite" id="HDID_0001000701-mRNA-1"/>
    </source>
</evidence>
<reference evidence="3" key="1">
    <citation type="submission" date="2017-02" db="UniProtKB">
        <authorList>
            <consortium name="WormBaseParasite"/>
        </authorList>
    </citation>
    <scope>IDENTIFICATION</scope>
</reference>
<gene>
    <name evidence="1" type="ORF">HDID_LOCUS10005</name>
</gene>
<evidence type="ECO:0000313" key="1">
    <source>
        <dbReference type="EMBL" id="VDL62503.1"/>
    </source>
</evidence>
<accession>A0A0R3SWF0</accession>
<proteinExistence type="predicted"/>
<name>A0A0R3SWF0_HYMDI</name>
<protein>
    <submittedName>
        <fullName evidence="1 3">Uncharacterized protein</fullName>
    </submittedName>
</protein>
<sequence>MIGQNNDITFRDLDEEYRRMDMDYVRRIATLSRKKNRQKYFKQETCHTADYATKWTVTEIVLSELTFAMSVERKSMKKRNARAV</sequence>
<evidence type="ECO:0000313" key="2">
    <source>
        <dbReference type="Proteomes" id="UP000274504"/>
    </source>
</evidence>
<dbReference type="WBParaSite" id="HDID_0001000701-mRNA-1">
    <property type="protein sequence ID" value="HDID_0001000701-mRNA-1"/>
    <property type="gene ID" value="HDID_0001000701"/>
</dbReference>
<reference evidence="1 2" key="2">
    <citation type="submission" date="2018-11" db="EMBL/GenBank/DDBJ databases">
        <authorList>
            <consortium name="Pathogen Informatics"/>
        </authorList>
    </citation>
    <scope>NUCLEOTIDE SEQUENCE [LARGE SCALE GENOMIC DNA]</scope>
</reference>
<dbReference type="AlphaFoldDB" id="A0A0R3SWF0"/>
<organism evidence="3">
    <name type="scientific">Hymenolepis diminuta</name>
    <name type="common">Rat tapeworm</name>
    <dbReference type="NCBI Taxonomy" id="6216"/>
    <lineage>
        <taxon>Eukaryota</taxon>
        <taxon>Metazoa</taxon>
        <taxon>Spiralia</taxon>
        <taxon>Lophotrochozoa</taxon>
        <taxon>Platyhelminthes</taxon>
        <taxon>Cestoda</taxon>
        <taxon>Eucestoda</taxon>
        <taxon>Cyclophyllidea</taxon>
        <taxon>Hymenolepididae</taxon>
        <taxon>Hymenolepis</taxon>
    </lineage>
</organism>
<dbReference type="Proteomes" id="UP000274504">
    <property type="component" value="Unassembled WGS sequence"/>
</dbReference>